<accession>A0AAW2ZP04</accession>
<feature type="transmembrane region" description="Helical" evidence="1">
    <location>
        <begin position="120"/>
        <end position="141"/>
    </location>
</feature>
<feature type="transmembrane region" description="Helical" evidence="1">
    <location>
        <begin position="88"/>
        <end position="113"/>
    </location>
</feature>
<evidence type="ECO:0000256" key="1">
    <source>
        <dbReference type="SAM" id="Phobius"/>
    </source>
</evidence>
<keyword evidence="1" id="KW-1133">Transmembrane helix</keyword>
<evidence type="ECO:0000313" key="3">
    <source>
        <dbReference type="Proteomes" id="UP001431209"/>
    </source>
</evidence>
<organism evidence="2 3">
    <name type="scientific">Acrasis kona</name>
    <dbReference type="NCBI Taxonomy" id="1008807"/>
    <lineage>
        <taxon>Eukaryota</taxon>
        <taxon>Discoba</taxon>
        <taxon>Heterolobosea</taxon>
        <taxon>Tetramitia</taxon>
        <taxon>Eutetramitia</taxon>
        <taxon>Acrasidae</taxon>
        <taxon>Acrasis</taxon>
    </lineage>
</organism>
<gene>
    <name evidence="2" type="ORF">AKO1_010298</name>
</gene>
<dbReference type="EMBL" id="JAOPGA020001821">
    <property type="protein sequence ID" value="KAL0491583.1"/>
    <property type="molecule type" value="Genomic_DNA"/>
</dbReference>
<name>A0AAW2ZP04_9EUKA</name>
<proteinExistence type="predicted"/>
<dbReference type="Proteomes" id="UP001431209">
    <property type="component" value="Unassembled WGS sequence"/>
</dbReference>
<keyword evidence="1" id="KW-0812">Transmembrane</keyword>
<protein>
    <submittedName>
        <fullName evidence="2">Aspartyl/glutamyl-tRNA(Asn/Gln) amidotransferase subunit B</fullName>
    </submittedName>
</protein>
<keyword evidence="3" id="KW-1185">Reference proteome</keyword>
<feature type="transmembrane region" description="Helical" evidence="1">
    <location>
        <begin position="28"/>
        <end position="46"/>
    </location>
</feature>
<comment type="caution">
    <text evidence="2">The sequence shown here is derived from an EMBL/GenBank/DDBJ whole genome shotgun (WGS) entry which is preliminary data.</text>
</comment>
<sequence>MEQIAKAIPFDIVDFTTFLENKAKSDKWVRIGPIVALLSFVGIPLITASNSKVPMFAPLLAEFGLSSEQLYGFRDNQGEDAVRVYTLALFYLSFVCNTLLAVTLSISSCAFFEKRGYTKYLYLIVPLAWGFDQFRNIFIMFLFTSKQDEDLPIRSVNILTLLKWITVAVWLFAVIIAYIKPVGQPAKKSQ</sequence>
<reference evidence="2 3" key="1">
    <citation type="submission" date="2024-03" db="EMBL/GenBank/DDBJ databases">
        <title>The Acrasis kona genome and developmental transcriptomes reveal deep origins of eukaryotic multicellular pathways.</title>
        <authorList>
            <person name="Sheikh S."/>
            <person name="Fu C.-J."/>
            <person name="Brown M.W."/>
            <person name="Baldauf S.L."/>
        </authorList>
    </citation>
    <scope>NUCLEOTIDE SEQUENCE [LARGE SCALE GENOMIC DNA]</scope>
    <source>
        <strain evidence="2 3">ATCC MYA-3509</strain>
    </source>
</reference>
<dbReference type="AlphaFoldDB" id="A0AAW2ZP04"/>
<keyword evidence="1" id="KW-0472">Membrane</keyword>
<evidence type="ECO:0000313" key="2">
    <source>
        <dbReference type="EMBL" id="KAL0491583.1"/>
    </source>
</evidence>
<feature type="transmembrane region" description="Helical" evidence="1">
    <location>
        <begin position="161"/>
        <end position="179"/>
    </location>
</feature>